<proteinExistence type="predicted"/>
<dbReference type="Pfam" id="PF01565">
    <property type="entry name" value="FAD_binding_4"/>
    <property type="match status" value="1"/>
</dbReference>
<dbReference type="InterPro" id="IPR006094">
    <property type="entry name" value="Oxid_FAD_bind_N"/>
</dbReference>
<dbReference type="InterPro" id="IPR016169">
    <property type="entry name" value="FAD-bd_PCMH_sub2"/>
</dbReference>
<organism evidence="6 7">
    <name type="scientific">Megasphaera stantonii</name>
    <dbReference type="NCBI Taxonomy" id="2144175"/>
    <lineage>
        <taxon>Bacteria</taxon>
        <taxon>Bacillati</taxon>
        <taxon>Bacillota</taxon>
        <taxon>Negativicutes</taxon>
        <taxon>Veillonellales</taxon>
        <taxon>Veillonellaceae</taxon>
        <taxon>Megasphaera</taxon>
    </lineage>
</organism>
<keyword evidence="3" id="KW-0274">FAD</keyword>
<dbReference type="InterPro" id="IPR016171">
    <property type="entry name" value="Vanillyl_alc_oxidase_C-sub2"/>
</dbReference>
<dbReference type="AlphaFoldDB" id="A0A346B0X3"/>
<keyword evidence="4" id="KW-0560">Oxidoreductase</keyword>
<dbReference type="PANTHER" id="PTHR42934:SF2">
    <property type="entry name" value="GLYCOLATE OXIDASE SUBUNIT GLCD"/>
    <property type="match status" value="1"/>
</dbReference>
<dbReference type="Gene3D" id="3.30.465.10">
    <property type="match status" value="1"/>
</dbReference>
<evidence type="ECO:0000259" key="5">
    <source>
        <dbReference type="PROSITE" id="PS51387"/>
    </source>
</evidence>
<evidence type="ECO:0000313" key="6">
    <source>
        <dbReference type="EMBL" id="AXL21766.1"/>
    </source>
</evidence>
<name>A0A346B0X3_9FIRM</name>
<dbReference type="GO" id="GO:0016491">
    <property type="term" value="F:oxidoreductase activity"/>
    <property type="evidence" value="ECO:0007669"/>
    <property type="project" value="UniProtKB-KW"/>
</dbReference>
<dbReference type="SUPFAM" id="SSF56176">
    <property type="entry name" value="FAD-binding/transporter-associated domain-like"/>
    <property type="match status" value="1"/>
</dbReference>
<protein>
    <submittedName>
        <fullName evidence="6">FAD-binding oxidoreductase</fullName>
    </submittedName>
</protein>
<evidence type="ECO:0000313" key="7">
    <source>
        <dbReference type="Proteomes" id="UP000254337"/>
    </source>
</evidence>
<dbReference type="PANTHER" id="PTHR42934">
    <property type="entry name" value="GLYCOLATE OXIDASE SUBUNIT GLCD"/>
    <property type="match status" value="1"/>
</dbReference>
<keyword evidence="7" id="KW-1185">Reference proteome</keyword>
<dbReference type="SUPFAM" id="SSF55103">
    <property type="entry name" value="FAD-linked oxidases, C-terminal domain"/>
    <property type="match status" value="1"/>
</dbReference>
<dbReference type="OrthoDB" id="9767256at2"/>
<evidence type="ECO:0000256" key="4">
    <source>
        <dbReference type="ARBA" id="ARBA00023002"/>
    </source>
</evidence>
<feature type="domain" description="FAD-binding PCMH-type" evidence="5">
    <location>
        <begin position="43"/>
        <end position="222"/>
    </location>
</feature>
<keyword evidence="2" id="KW-0285">Flavoprotein</keyword>
<gene>
    <name evidence="6" type="ORF">DKB62_09440</name>
</gene>
<dbReference type="PROSITE" id="PS51387">
    <property type="entry name" value="FAD_PCMH"/>
    <property type="match status" value="1"/>
</dbReference>
<sequence>MRYEPITPEILKKLQAAVGPKNVTTDPDKMQPYSHDEVTDPAYHHMPEAVVFAETAEQVAAVVQLANDYHFPVVPRGAGTGLACGAVPIYGGIVLSLEKMNRILEINEDALYAVVEPGVRTSDLQDAAEAKGLFYAGDPCSGDSCFIGGNIATNAGGNRAVKYGTTRHQVYDVEIVNPTGRIVQLGARLQKQSTGYCLEQLVIGSEGTLGIITKATVKLLPKPKYALDLLAVFDSPEQAIGAVGAILKQGIVPTCVEYMDNITIRSVEKYLHEKLQGSDSGNYLIVEVEGIHDDDLDDKAVALDELCTQHGASSVLVADHNKIWQARKAFAEAVRAESLIVSKEDVVVPVDQEPLLLAEILRLAGKYGLITRIASHAGDGNIHLNILKPDDTPYEDWARRVEQNQQELYAFIYAHGGRLSGEHGIGFKRKHLMEEFTNPDELAMMKAIKKALDPNNILNPGKIFDIE</sequence>
<dbReference type="InterPro" id="IPR016166">
    <property type="entry name" value="FAD-bd_PCMH"/>
</dbReference>
<comment type="cofactor">
    <cofactor evidence="1">
        <name>FAD</name>
        <dbReference type="ChEBI" id="CHEBI:57692"/>
    </cofactor>
</comment>
<dbReference type="KEGG" id="meg:DKB62_09440"/>
<dbReference type="Gene3D" id="3.30.70.2740">
    <property type="match status" value="1"/>
</dbReference>
<dbReference type="InterPro" id="IPR036318">
    <property type="entry name" value="FAD-bd_PCMH-like_sf"/>
</dbReference>
<dbReference type="RefSeq" id="WP_107196534.1">
    <property type="nucleotide sequence ID" value="NZ_CP029462.1"/>
</dbReference>
<dbReference type="Pfam" id="PF02913">
    <property type="entry name" value="FAD-oxidase_C"/>
    <property type="match status" value="1"/>
</dbReference>
<dbReference type="EMBL" id="CP029462">
    <property type="protein sequence ID" value="AXL21766.1"/>
    <property type="molecule type" value="Genomic_DNA"/>
</dbReference>
<dbReference type="InterPro" id="IPR016164">
    <property type="entry name" value="FAD-linked_Oxase-like_C"/>
</dbReference>
<evidence type="ECO:0000256" key="1">
    <source>
        <dbReference type="ARBA" id="ARBA00001974"/>
    </source>
</evidence>
<dbReference type="GO" id="GO:0071949">
    <property type="term" value="F:FAD binding"/>
    <property type="evidence" value="ECO:0007669"/>
    <property type="project" value="InterPro"/>
</dbReference>
<dbReference type="FunFam" id="1.10.45.10:FF:000001">
    <property type="entry name" value="D-lactate dehydrogenase mitochondrial"/>
    <property type="match status" value="1"/>
</dbReference>
<evidence type="ECO:0000256" key="3">
    <source>
        <dbReference type="ARBA" id="ARBA00022827"/>
    </source>
</evidence>
<dbReference type="Gene3D" id="1.10.45.10">
    <property type="entry name" value="Vanillyl-alcohol Oxidase, Chain A, domain 4"/>
    <property type="match status" value="1"/>
</dbReference>
<accession>A0A346B0X3</accession>
<dbReference type="Proteomes" id="UP000254337">
    <property type="component" value="Chromosome"/>
</dbReference>
<dbReference type="InterPro" id="IPR004113">
    <property type="entry name" value="FAD-bd_oxidored_4_C"/>
</dbReference>
<evidence type="ECO:0000256" key="2">
    <source>
        <dbReference type="ARBA" id="ARBA00022630"/>
    </source>
</evidence>
<dbReference type="InterPro" id="IPR051914">
    <property type="entry name" value="FAD-linked_OxidoTrans_Type4"/>
</dbReference>
<reference evidence="6 7" key="1">
    <citation type="submission" date="2018-05" db="EMBL/GenBank/DDBJ databases">
        <title>Complete genome sequence of Megasphaera sp. AJH120T, isolated from the ceca of a chicken.</title>
        <authorList>
            <person name="Maki J."/>
            <person name="Looft T."/>
        </authorList>
    </citation>
    <scope>NUCLEOTIDE SEQUENCE [LARGE SCALE GENOMIC DNA]</scope>
    <source>
        <strain evidence="6 7">AJH120</strain>
    </source>
</reference>